<dbReference type="GeneID" id="105427774"/>
<dbReference type="Proteomes" id="UP000504615">
    <property type="component" value="Unplaced"/>
</dbReference>
<dbReference type="AlphaFoldDB" id="A0A6I9X132"/>
<dbReference type="OrthoDB" id="7554891at2759"/>
<sequence length="179" mass="21650">MKLLMQLGPLLQKIGYEEKSNDDTFIKCLRQEALRWACILDDSECKKYAEYKLQWHLLNPIKNKLLPWWREWTFCNGLCVSSISLDKLFKDLDEVSKIKYPEMMKSLACCNHTYSLLSLFDKLKKLRNDYIFCYTKDNPRMISFIKNYIYWFYYVIQRHVNDDSINYILLNNLEEIKPK</sequence>
<dbReference type="KEGG" id="pbar:105427774"/>
<proteinExistence type="predicted"/>
<organism evidence="1 2">
    <name type="scientific">Pogonomyrmex barbatus</name>
    <name type="common">red harvester ant</name>
    <dbReference type="NCBI Taxonomy" id="144034"/>
    <lineage>
        <taxon>Eukaryota</taxon>
        <taxon>Metazoa</taxon>
        <taxon>Ecdysozoa</taxon>
        <taxon>Arthropoda</taxon>
        <taxon>Hexapoda</taxon>
        <taxon>Insecta</taxon>
        <taxon>Pterygota</taxon>
        <taxon>Neoptera</taxon>
        <taxon>Endopterygota</taxon>
        <taxon>Hymenoptera</taxon>
        <taxon>Apocrita</taxon>
        <taxon>Aculeata</taxon>
        <taxon>Formicoidea</taxon>
        <taxon>Formicidae</taxon>
        <taxon>Myrmicinae</taxon>
        <taxon>Pogonomyrmex</taxon>
    </lineage>
</organism>
<protein>
    <submittedName>
        <fullName evidence="2">Uncharacterized protein LOC105427774</fullName>
    </submittedName>
</protein>
<dbReference type="RefSeq" id="XP_011637976.1">
    <property type="nucleotide sequence ID" value="XM_011639674.1"/>
</dbReference>
<evidence type="ECO:0000313" key="1">
    <source>
        <dbReference type="Proteomes" id="UP000504615"/>
    </source>
</evidence>
<gene>
    <name evidence="2" type="primary">LOC105427774</name>
</gene>
<reference evidence="2" key="1">
    <citation type="submission" date="2025-08" db="UniProtKB">
        <authorList>
            <consortium name="RefSeq"/>
        </authorList>
    </citation>
    <scope>IDENTIFICATION</scope>
</reference>
<dbReference type="Gene3D" id="1.25.50.20">
    <property type="match status" value="1"/>
</dbReference>
<evidence type="ECO:0000313" key="2">
    <source>
        <dbReference type="RefSeq" id="XP_011637976.1"/>
    </source>
</evidence>
<name>A0A6I9X132_9HYME</name>
<keyword evidence="1" id="KW-1185">Reference proteome</keyword>
<accession>A0A6I9X132</accession>